<evidence type="ECO:0000256" key="1">
    <source>
        <dbReference type="SAM" id="SignalP"/>
    </source>
</evidence>
<gene>
    <name evidence="2" type="ORF">LHEH8_18680</name>
</gene>
<comment type="caution">
    <text evidence="2">The sequence shown here is derived from an EMBL/GenBank/DDBJ whole genome shotgun (WGS) entry which is preliminary data.</text>
</comment>
<dbReference type="AlphaFoldDB" id="A0A8H9KHI4"/>
<protein>
    <submittedName>
        <fullName evidence="2">Uncharacterized protein</fullName>
    </submittedName>
</protein>
<evidence type="ECO:0000313" key="3">
    <source>
        <dbReference type="Proteomes" id="UP000618094"/>
    </source>
</evidence>
<keyword evidence="1" id="KW-0732">Signal</keyword>
<proteinExistence type="predicted"/>
<evidence type="ECO:0000313" key="2">
    <source>
        <dbReference type="EMBL" id="GFP00113.1"/>
    </source>
</evidence>
<dbReference type="RefSeq" id="WP_057731537.1">
    <property type="nucleotide sequence ID" value="NZ_BLYO01000360.1"/>
</dbReference>
<reference evidence="2" key="1">
    <citation type="submission" date="2020-07" db="EMBL/GenBank/DDBJ databases">
        <title>Draft genome sequence of Lactobacillus helveticus strain H-8.</title>
        <authorList>
            <person name="Endo A."/>
            <person name="Maeno S."/>
            <person name="Kido Y."/>
        </authorList>
    </citation>
    <scope>NUCLEOTIDE SEQUENCE</scope>
    <source>
        <strain evidence="2">H-8</strain>
    </source>
</reference>
<organism evidence="2 3">
    <name type="scientific">Lactobacillus helveticus</name>
    <name type="common">Lactobacillus suntoryeus</name>
    <dbReference type="NCBI Taxonomy" id="1587"/>
    <lineage>
        <taxon>Bacteria</taxon>
        <taxon>Bacillati</taxon>
        <taxon>Bacillota</taxon>
        <taxon>Bacilli</taxon>
        <taxon>Lactobacillales</taxon>
        <taxon>Lactobacillaceae</taxon>
        <taxon>Lactobacillus</taxon>
    </lineage>
</organism>
<dbReference type="Proteomes" id="UP000618094">
    <property type="component" value="Unassembled WGS sequence"/>
</dbReference>
<feature type="chain" id="PRO_5038599373" evidence="1">
    <location>
        <begin position="25"/>
        <end position="82"/>
    </location>
</feature>
<feature type="signal peptide" evidence="1">
    <location>
        <begin position="1"/>
        <end position="24"/>
    </location>
</feature>
<accession>A0A8H9KHI4</accession>
<sequence>MKRSTKYSVLIAATLLAVSPVVIDNVNHNNGNAIVKAAVNQPGDMVKPYKVKSSYDGNIKENKPNKVRWTSELTTLSNSLCK</sequence>
<dbReference type="EMBL" id="BLYO01000360">
    <property type="protein sequence ID" value="GFP00113.1"/>
    <property type="molecule type" value="Genomic_DNA"/>
</dbReference>
<name>A0A8H9KHI4_LACHE</name>